<evidence type="ECO:0000313" key="1">
    <source>
        <dbReference type="EMBL" id="KAI2387310.1"/>
    </source>
</evidence>
<organism evidence="1">
    <name type="scientific">Ophidiomyces ophidiicola</name>
    <dbReference type="NCBI Taxonomy" id="1387563"/>
    <lineage>
        <taxon>Eukaryota</taxon>
        <taxon>Fungi</taxon>
        <taxon>Dikarya</taxon>
        <taxon>Ascomycota</taxon>
        <taxon>Pezizomycotina</taxon>
        <taxon>Eurotiomycetes</taxon>
        <taxon>Eurotiomycetidae</taxon>
        <taxon>Onygenales</taxon>
        <taxon>Onygenaceae</taxon>
        <taxon>Ophidiomyces</taxon>
    </lineage>
</organism>
<reference evidence="1" key="1">
    <citation type="journal article" date="2022" name="bioRxiv">
        <title>Population genetic analysis of Ophidiomyces ophidiicola, the causative agent of snake fungal disease, indicates recent introductions to the USA.</title>
        <authorList>
            <person name="Ladner J.T."/>
            <person name="Palmer J.M."/>
            <person name="Ettinger C.L."/>
            <person name="Stajich J.E."/>
            <person name="Farrell T.M."/>
            <person name="Glorioso B.M."/>
            <person name="Lawson B."/>
            <person name="Price S.J."/>
            <person name="Stengle A.G."/>
            <person name="Grear D.A."/>
            <person name="Lorch J.M."/>
        </authorList>
    </citation>
    <scope>NUCLEOTIDE SEQUENCE</scope>
    <source>
        <strain evidence="1">NWHC 24266-5</strain>
    </source>
</reference>
<sequence>MSKPVVVNSSEEFSRLLTSSKVVVADCKLYLHPAPYHPQRPRHAPRSTLIFALVKNPQSQRPLRCLSANDFLLRIVYATWCGPCTIIAPVFEELAAPFSWPDVTFVKIDVDKQQDIARAFKVAAMPTFLIFKDGKVVDTVRGADSKGLTSAVKKHTLGLEGGESASGGADSSPDSTWLGAAVPRGYQDITAAVEVKGIDLLNCNNDVAPGRTLFDASQPSALTPKAKSDAKPDWVESDTDEQLMLFMPFKASLKVHSIQITSIIPPKVEDEEMPVRPKTLKLYVNPSHIINFDEADDTEPTQQAVIAPSDWDAKTGTAKVELRFVKFQRVTSLVVYFVDGDGDAEKIRVDRIRLFGETGEQLEMGKLVKFGEGAE</sequence>
<gene>
    <name evidence="1" type="primary">txl1</name>
    <name evidence="1" type="ORF">LOY88_003179</name>
</gene>
<proteinExistence type="predicted"/>
<dbReference type="EMBL" id="JALBCA010000040">
    <property type="protein sequence ID" value="KAI2387310.1"/>
    <property type="molecule type" value="Genomic_DNA"/>
</dbReference>
<accession>A0ACB8UZB1</accession>
<name>A0ACB8UZB1_9EURO</name>
<protein>
    <submittedName>
        <fullName evidence="1">Thioredoxin-like protein 1</fullName>
    </submittedName>
</protein>
<comment type="caution">
    <text evidence="1">The sequence shown here is derived from an EMBL/GenBank/DDBJ whole genome shotgun (WGS) entry which is preliminary data.</text>
</comment>